<dbReference type="GO" id="GO:0007596">
    <property type="term" value="P:blood coagulation"/>
    <property type="evidence" value="ECO:0007669"/>
    <property type="project" value="UniProtKB-UniRule"/>
</dbReference>
<evidence type="ECO:0000256" key="22">
    <source>
        <dbReference type="PIRSR" id="PIRSR001150-2"/>
    </source>
</evidence>
<keyword evidence="11" id="KW-0677">Repeat</keyword>
<feature type="active site" description="Charge relay system" evidence="21">
    <location>
        <position position="739"/>
    </location>
</feature>
<dbReference type="GO" id="GO:0042730">
    <property type="term" value="P:fibrinolysis"/>
    <property type="evidence" value="ECO:0007669"/>
    <property type="project" value="UniProtKB-UniRule"/>
</dbReference>
<dbReference type="InterPro" id="IPR001314">
    <property type="entry name" value="Peptidase_S1A"/>
</dbReference>
<feature type="region of interest" description="Disordered" evidence="24">
    <location>
        <begin position="436"/>
        <end position="465"/>
    </location>
</feature>
<evidence type="ECO:0000256" key="7">
    <source>
        <dbReference type="ARBA" id="ARBA00022572"/>
    </source>
</evidence>
<dbReference type="SUPFAM" id="SSF57414">
    <property type="entry name" value="Hairpin loop containing domain-like"/>
    <property type="match status" value="1"/>
</dbReference>
<keyword evidence="10" id="KW-0732">Signal</keyword>
<evidence type="ECO:0000256" key="12">
    <source>
        <dbReference type="ARBA" id="ARBA00022801"/>
    </source>
</evidence>
<evidence type="ECO:0000256" key="5">
    <source>
        <dbReference type="ARBA" id="ARBA00022525"/>
    </source>
</evidence>
<dbReference type="SMART" id="SM00473">
    <property type="entry name" value="PAN_AP"/>
    <property type="match status" value="1"/>
</dbReference>
<dbReference type="InterPro" id="IPR000001">
    <property type="entry name" value="Kringle"/>
</dbReference>
<dbReference type="InterPro" id="IPR043504">
    <property type="entry name" value="Peptidase_S1_PA_chymotrypsin"/>
</dbReference>
<dbReference type="PANTHER" id="PTHR24261:SF13">
    <property type="entry name" value="PLASMINOGEN"/>
    <property type="match status" value="1"/>
</dbReference>
<comment type="function">
    <text evidence="20">Plasmin dissolves the fibrin of blood clots and acts as a proteolytic factor in a variety of other processes including embryonic development, tissue remodeling, tumor invasion, and inflammation. In ovulation, weakens the walls of the Graafian follicle. It activates the urokinase-type plasminogen activator, collagenases and several complement zymogens, such as C1 and C5. Cleavage of fibronectin and laminin leads to cell detachment and apoptosis. Also cleaves fibrin, thrombospondin and von Willebrand factor. Its role in tissue remodeling and tumor invasion may be modulated by CSPG4. Binds to cells.</text>
</comment>
<keyword evidence="29" id="KW-1185">Reference proteome</keyword>
<dbReference type="FunFam" id="3.50.4.10:FF:000027">
    <property type="entry name" value="Plasminogen"/>
    <property type="match status" value="1"/>
</dbReference>
<evidence type="ECO:0000259" key="27">
    <source>
        <dbReference type="PROSITE" id="PS50948"/>
    </source>
</evidence>
<dbReference type="GO" id="GO:0005102">
    <property type="term" value="F:signaling receptor binding"/>
    <property type="evidence" value="ECO:0007669"/>
    <property type="project" value="TreeGrafter"/>
</dbReference>
<dbReference type="GO" id="GO:0005615">
    <property type="term" value="C:extracellular space"/>
    <property type="evidence" value="ECO:0007669"/>
    <property type="project" value="TreeGrafter"/>
</dbReference>
<feature type="compositionally biased region" description="Pro residues" evidence="24">
    <location>
        <begin position="445"/>
        <end position="455"/>
    </location>
</feature>
<dbReference type="InterPro" id="IPR009003">
    <property type="entry name" value="Peptidase_S1_PA"/>
</dbReference>
<feature type="binding site" evidence="22">
    <location>
        <position position="413"/>
    </location>
    <ligand>
        <name>L-lysine</name>
        <dbReference type="ChEBI" id="CHEBI:32551"/>
    </ligand>
</feature>
<keyword evidence="15" id="KW-0865">Zymogen</keyword>
<keyword evidence="6" id="KW-0597">Phosphoprotein</keyword>
<dbReference type="SUPFAM" id="SSF57440">
    <property type="entry name" value="Kringle-like"/>
    <property type="match status" value="4"/>
</dbReference>
<dbReference type="InterPro" id="IPR013806">
    <property type="entry name" value="Kringle-like"/>
</dbReference>
<dbReference type="GO" id="GO:0048771">
    <property type="term" value="P:tissue remodeling"/>
    <property type="evidence" value="ECO:0007669"/>
    <property type="project" value="UniProtKB-UniRule"/>
</dbReference>
<keyword evidence="14 20" id="KW-0094">Blood coagulation</keyword>
<dbReference type="AlphaFoldDB" id="A0AAQ4P7P1"/>
<feature type="disulfide bond" evidence="23">
    <location>
        <begin position="358"/>
        <end position="435"/>
    </location>
</feature>
<dbReference type="PROSITE" id="PS50948">
    <property type="entry name" value="PAN"/>
    <property type="match status" value="1"/>
</dbReference>
<evidence type="ECO:0000313" key="29">
    <source>
        <dbReference type="Proteomes" id="UP000007635"/>
    </source>
</evidence>
<evidence type="ECO:0000256" key="6">
    <source>
        <dbReference type="ARBA" id="ARBA00022553"/>
    </source>
</evidence>
<dbReference type="InterPro" id="IPR023317">
    <property type="entry name" value="Pept_S1A_plasmin"/>
</dbReference>
<evidence type="ECO:0000256" key="14">
    <source>
        <dbReference type="ARBA" id="ARBA00023084"/>
    </source>
</evidence>
<dbReference type="InterPro" id="IPR018114">
    <property type="entry name" value="TRYPSIN_HIS"/>
</dbReference>
<feature type="active site" description="Charge relay system" evidence="21">
    <location>
        <position position="644"/>
    </location>
</feature>
<evidence type="ECO:0000256" key="19">
    <source>
        <dbReference type="ARBA" id="ARBA00093290"/>
    </source>
</evidence>
<keyword evidence="8 20" id="KW-0645">Protease</keyword>
<feature type="domain" description="Kringle" evidence="25">
    <location>
        <begin position="357"/>
        <end position="435"/>
    </location>
</feature>
<dbReference type="PROSITE" id="PS50240">
    <property type="entry name" value="TRYPSIN_DOM"/>
    <property type="match status" value="1"/>
</dbReference>
<evidence type="ECO:0000256" key="10">
    <source>
        <dbReference type="ARBA" id="ARBA00022729"/>
    </source>
</evidence>
<dbReference type="CDD" id="cd00108">
    <property type="entry name" value="KR"/>
    <property type="match status" value="3"/>
</dbReference>
<keyword evidence="18 20" id="KW-0280">Fibrinolysis</keyword>
<evidence type="ECO:0000256" key="18">
    <source>
        <dbReference type="ARBA" id="ARBA00023281"/>
    </source>
</evidence>
<keyword evidence="9 20" id="KW-0356">Hemostasis</keyword>
<evidence type="ECO:0000256" key="4">
    <source>
        <dbReference type="ARBA" id="ARBA00020043"/>
    </source>
</evidence>
<name>A0AAQ4P7P1_GASAC</name>
<feature type="disulfide bond" evidence="23">
    <location>
        <begin position="407"/>
        <end position="430"/>
    </location>
</feature>
<dbReference type="PROSITE" id="PS00134">
    <property type="entry name" value="TRYPSIN_HIS"/>
    <property type="match status" value="1"/>
</dbReference>
<evidence type="ECO:0000256" key="23">
    <source>
        <dbReference type="PROSITE-ProRule" id="PRU00121"/>
    </source>
</evidence>
<comment type="activity regulation">
    <text evidence="20">Converted into plasmin by plasminogen activators, both plasminogen and its activator being bound to fibrin.</text>
</comment>
<comment type="catalytic activity">
    <reaction evidence="1 20">
        <text>Preferential cleavage: Lys-|-Xaa &gt; Arg-|-Xaa, higher selectivity than trypsin. Converts fibrin into soluble products.</text>
        <dbReference type="EC" id="3.4.21.7"/>
    </reaction>
</comment>
<accession>A0AAQ4P7P1</accession>
<evidence type="ECO:0000256" key="21">
    <source>
        <dbReference type="PIRSR" id="PIRSR001150-1"/>
    </source>
</evidence>
<feature type="active site" description="Charge relay system" evidence="21">
    <location>
        <position position="601"/>
    </location>
</feature>
<dbReference type="CDD" id="cd00190">
    <property type="entry name" value="Tryp_SPc"/>
    <property type="match status" value="1"/>
</dbReference>
<protein>
    <recommendedName>
        <fullName evidence="4 20">Plasminogen</fullName>
        <ecNumber evidence="3 20">3.4.21.7</ecNumber>
    </recommendedName>
</protein>
<evidence type="ECO:0000256" key="2">
    <source>
        <dbReference type="ARBA" id="ARBA00004613"/>
    </source>
</evidence>
<feature type="domain" description="Peptidase S1" evidence="26">
    <location>
        <begin position="560"/>
        <end position="787"/>
    </location>
</feature>
<evidence type="ECO:0000313" key="28">
    <source>
        <dbReference type="Ensembl" id="ENSGACP00000034876.1"/>
    </source>
</evidence>
<dbReference type="GO" id="GO:0006508">
    <property type="term" value="P:proteolysis"/>
    <property type="evidence" value="ECO:0007669"/>
    <property type="project" value="UniProtKB-KW"/>
</dbReference>
<feature type="domain" description="Kringle" evidence="25">
    <location>
        <begin position="124"/>
        <end position="203"/>
    </location>
</feature>
<dbReference type="FunFam" id="2.40.10.10:FF:000003">
    <property type="entry name" value="Transmembrane serine protease 3"/>
    <property type="match status" value="1"/>
</dbReference>
<dbReference type="PRINTS" id="PR00722">
    <property type="entry name" value="CHYMOTRYPSIN"/>
</dbReference>
<dbReference type="Gene3D" id="2.40.10.10">
    <property type="entry name" value="Trypsin-like serine proteases"/>
    <property type="match status" value="1"/>
</dbReference>
<comment type="similarity">
    <text evidence="20">Belongs to the peptidase S1 family. Plasminogen subfamily.</text>
</comment>
<evidence type="ECO:0000256" key="13">
    <source>
        <dbReference type="ARBA" id="ARBA00022825"/>
    </source>
</evidence>
<evidence type="ECO:0000256" key="8">
    <source>
        <dbReference type="ARBA" id="ARBA00022670"/>
    </source>
</evidence>
<dbReference type="InterPro" id="IPR050759">
    <property type="entry name" value="Serine_protease_kringle"/>
</dbReference>
<evidence type="ECO:0000256" key="11">
    <source>
        <dbReference type="ARBA" id="ARBA00022737"/>
    </source>
</evidence>
<evidence type="ECO:0000256" key="1">
    <source>
        <dbReference type="ARBA" id="ARBA00000717"/>
    </source>
</evidence>
<feature type="domain" description="Kringle" evidence="25">
    <location>
        <begin position="206"/>
        <end position="279"/>
    </location>
</feature>
<sequence>MSQFQHWYFSQHRIFQNTTVPVESCTPESKRVFCSLISVGGTEVEGYAKTEGAWIIALHRREYSSNNVVECAAKCEAETSFTCRSFMYIEKDQECWTAAANSKTETILRRSSAALYEKKGYLMECVNGLGTDYRGIKSQTKTKKTCQRWAGRYPHKPNFTPEEHPLADLESNFCRNPDGDSGGPWCYTTDPNTRWENCEIASCTEECMQCSGENYRGKISTTANGYTCQRWDSQKPHNHGYIPNNYPCKVGPSPRCFHRLPICLSEDWTATTVGTPTTRGRPGVTPLTLRPAGSTAGCPAVGTPPDQVRHGSWIMLCVGMIYVKAHCCSVFSFAVMLTTFAALLAAGEPVIPPEEEDCYKGDGTSYRGVTTETVSGKKCQSWSAMTPHKHQKTPQIYPQADLRRNLCRNPDGDRAPWCYTTDPGVRWEYCNLEKCSTNPERRPPSPESTPNPTEIPPEIDCKTGNGETYRGPTSITNLGVTCQAWNAQSPHQHTSFTQLSHPSRGLDGNQCRNPDGDVNGPWCYTTDRNQKWDHCQIPDCADLLKCGTPVTKPRRCFGRIVGGCVSTAYSWPWQISLRTNTGIHFCGGSLIHPQWVLTAAHCLERSKRPSAYKVLLGINTERANEPSKQERNLNKLVLGPNRADIALLKLESPALINDKVLTVCLPEKDYILPSGAECYVTGWGETQGTGGDGVLKETGFPVIENKVCNRPSYLNGRVKDHELCAGNIAGGSDSCQGDSGGPLVCYSQNRYVLQGVTSWGLGCANAMKPGVYARVSKFVDWIERTIKEN</sequence>
<evidence type="ECO:0000256" key="9">
    <source>
        <dbReference type="ARBA" id="ARBA00022696"/>
    </source>
</evidence>
<dbReference type="Pfam" id="PF00051">
    <property type="entry name" value="Kringle"/>
    <property type="match status" value="4"/>
</dbReference>
<keyword evidence="12 20" id="KW-0378">Hydrolase</keyword>
<feature type="disulfide bond" evidence="23">
    <location>
        <begin position="379"/>
        <end position="418"/>
    </location>
</feature>
<dbReference type="PROSITE" id="PS50070">
    <property type="entry name" value="KRINGLE_2"/>
    <property type="match status" value="4"/>
</dbReference>
<dbReference type="PRINTS" id="PR00018">
    <property type="entry name" value="KRINGLE"/>
</dbReference>
<evidence type="ECO:0000256" key="3">
    <source>
        <dbReference type="ARBA" id="ARBA00012184"/>
    </source>
</evidence>
<dbReference type="InterPro" id="IPR018056">
    <property type="entry name" value="Kringle_CS"/>
</dbReference>
<comment type="caution">
    <text evidence="23">Lacks conserved residue(s) required for the propagation of feature annotation.</text>
</comment>
<dbReference type="PROSITE" id="PS00021">
    <property type="entry name" value="KRINGLE_1"/>
    <property type="match status" value="1"/>
</dbReference>
<evidence type="ECO:0000256" key="24">
    <source>
        <dbReference type="SAM" id="MobiDB-lite"/>
    </source>
</evidence>
<comment type="function">
    <text evidence="19">Plasmin dissolves the fibrin of blood clots and acts as a proteolytic factor in a variety of other processes including embryonic development, tissue remodeling, tumor invasion, and inflammation. In ovulation, weakens the walls of the Graafian follicle. It activates the urokinase-type plasminogen activator, collagenases and several complement zymogens, such as C1, C4 and C5. Cleavage of fibronectin and laminin leads to cell detachment and apoptosis. Also cleaves fibrin, thrombospondin and von Willebrand factor. Its role in tissue remodeling and tumor invasion may be modulated by CSPG4. Binds to cells.</text>
</comment>
<dbReference type="CDD" id="cd01099">
    <property type="entry name" value="PAN_AP_HGF"/>
    <property type="match status" value="1"/>
</dbReference>
<dbReference type="SMART" id="SM00130">
    <property type="entry name" value="KR"/>
    <property type="match status" value="4"/>
</dbReference>
<keyword evidence="17 23" id="KW-1015">Disulfide bond</keyword>
<dbReference type="Gene3D" id="2.40.20.10">
    <property type="entry name" value="Plasminogen Kringle 4"/>
    <property type="match status" value="3"/>
</dbReference>
<dbReference type="Gene3D" id="3.50.4.10">
    <property type="entry name" value="Hepatocyte Growth Factor"/>
    <property type="match status" value="1"/>
</dbReference>
<feature type="binding site" evidence="22">
    <location>
        <position position="426"/>
    </location>
    <ligand>
        <name>L-lysine</name>
        <dbReference type="ChEBI" id="CHEBI:32551"/>
    </ligand>
</feature>
<dbReference type="GO" id="GO:0004252">
    <property type="term" value="F:serine-type endopeptidase activity"/>
    <property type="evidence" value="ECO:0007669"/>
    <property type="project" value="UniProtKB-UniRule"/>
</dbReference>
<keyword evidence="16 20" id="KW-0797">Tissue remodeling</keyword>
<dbReference type="Proteomes" id="UP000007635">
    <property type="component" value="Chromosome XVIII"/>
</dbReference>
<evidence type="ECO:0000259" key="25">
    <source>
        <dbReference type="PROSITE" id="PS50070"/>
    </source>
</evidence>
<reference evidence="28 29" key="1">
    <citation type="journal article" date="2021" name="G3 (Bethesda)">
        <title>Improved contiguity of the threespine stickleback genome using long-read sequencing.</title>
        <authorList>
            <person name="Nath S."/>
            <person name="Shaw D.E."/>
            <person name="White M.A."/>
        </authorList>
    </citation>
    <scope>NUCLEOTIDE SEQUENCE [LARGE SCALE GENOMIC DNA]</scope>
    <source>
        <strain evidence="28 29">Lake Benthic</strain>
    </source>
</reference>
<dbReference type="PROSITE" id="PS00135">
    <property type="entry name" value="TRYPSIN_SER"/>
    <property type="match status" value="1"/>
</dbReference>
<dbReference type="PIRSF" id="PIRSF001150">
    <property type="entry name" value="Plasmin"/>
    <property type="match status" value="1"/>
</dbReference>
<evidence type="ECO:0000256" key="20">
    <source>
        <dbReference type="PIRNR" id="PIRNR001150"/>
    </source>
</evidence>
<feature type="binding site" evidence="22">
    <location>
        <position position="180"/>
    </location>
    <ligand>
        <name>L-lysine</name>
        <dbReference type="ChEBI" id="CHEBI:32551"/>
    </ligand>
</feature>
<dbReference type="SMART" id="SM00020">
    <property type="entry name" value="Tryp_SPc"/>
    <property type="match status" value="1"/>
</dbReference>
<proteinExistence type="inferred from homology"/>
<comment type="subcellular location">
    <subcellularLocation>
        <location evidence="2 20">Secreted</location>
    </subcellularLocation>
</comment>
<dbReference type="InterPro" id="IPR003609">
    <property type="entry name" value="Pan_app"/>
</dbReference>
<dbReference type="FunFam" id="2.40.20.10:FF:000025">
    <property type="entry name" value="Plasminogen"/>
    <property type="match status" value="1"/>
</dbReference>
<dbReference type="GeneTree" id="ENSGT00940000155208"/>
<keyword evidence="5 20" id="KW-0964">Secreted</keyword>
<dbReference type="Ensembl" id="ENSGACT00000052308.1">
    <property type="protein sequence ID" value="ENSGACP00000034876.1"/>
    <property type="gene ID" value="ENSGACG00000005858.2"/>
</dbReference>
<dbReference type="InterPro" id="IPR038178">
    <property type="entry name" value="Kringle_sf"/>
</dbReference>
<keyword evidence="13 20" id="KW-0720">Serine protease</keyword>
<feature type="domain" description="Kringle" evidence="25">
    <location>
        <begin position="460"/>
        <end position="540"/>
    </location>
</feature>
<dbReference type="Pfam" id="PF00089">
    <property type="entry name" value="Trypsin"/>
    <property type="match status" value="1"/>
</dbReference>
<dbReference type="InterPro" id="IPR033116">
    <property type="entry name" value="TRYPSIN_SER"/>
</dbReference>
<feature type="domain" description="Apple" evidence="27">
    <location>
        <begin position="34"/>
        <end position="120"/>
    </location>
</feature>
<dbReference type="PANTHER" id="PTHR24261">
    <property type="entry name" value="PLASMINOGEN-RELATED"/>
    <property type="match status" value="1"/>
</dbReference>
<feature type="binding site" evidence="22">
    <location>
        <position position="194"/>
    </location>
    <ligand>
        <name>L-lysine</name>
        <dbReference type="ChEBI" id="CHEBI:32551"/>
    </ligand>
</feature>
<reference evidence="28" key="2">
    <citation type="submission" date="2025-08" db="UniProtKB">
        <authorList>
            <consortium name="Ensembl"/>
        </authorList>
    </citation>
    <scope>IDENTIFICATION</scope>
</reference>
<dbReference type="Pfam" id="PF00024">
    <property type="entry name" value="PAN_1"/>
    <property type="match status" value="1"/>
</dbReference>
<organism evidence="28 29">
    <name type="scientific">Gasterosteus aculeatus aculeatus</name>
    <name type="common">three-spined stickleback</name>
    <dbReference type="NCBI Taxonomy" id="481459"/>
    <lineage>
        <taxon>Eukaryota</taxon>
        <taxon>Metazoa</taxon>
        <taxon>Chordata</taxon>
        <taxon>Craniata</taxon>
        <taxon>Vertebrata</taxon>
        <taxon>Euteleostomi</taxon>
        <taxon>Actinopterygii</taxon>
        <taxon>Neopterygii</taxon>
        <taxon>Teleostei</taxon>
        <taxon>Neoteleostei</taxon>
        <taxon>Acanthomorphata</taxon>
        <taxon>Eupercaria</taxon>
        <taxon>Perciformes</taxon>
        <taxon>Cottioidei</taxon>
        <taxon>Gasterosteales</taxon>
        <taxon>Gasterosteidae</taxon>
        <taxon>Gasterosteus</taxon>
    </lineage>
</organism>
<evidence type="ECO:0000256" key="16">
    <source>
        <dbReference type="ARBA" id="ARBA00023148"/>
    </source>
</evidence>
<dbReference type="EC" id="3.4.21.7" evidence="3 20"/>
<reference evidence="28" key="3">
    <citation type="submission" date="2025-09" db="UniProtKB">
        <authorList>
            <consortium name="Ensembl"/>
        </authorList>
    </citation>
    <scope>IDENTIFICATION</scope>
</reference>
<evidence type="ECO:0000256" key="15">
    <source>
        <dbReference type="ARBA" id="ARBA00023145"/>
    </source>
</evidence>
<dbReference type="SUPFAM" id="SSF50494">
    <property type="entry name" value="Trypsin-like serine proteases"/>
    <property type="match status" value="1"/>
</dbReference>
<keyword evidence="7 23" id="KW-0420">Kringle</keyword>
<evidence type="ECO:0000256" key="17">
    <source>
        <dbReference type="ARBA" id="ARBA00023157"/>
    </source>
</evidence>
<dbReference type="InterPro" id="IPR001254">
    <property type="entry name" value="Trypsin_dom"/>
</dbReference>
<evidence type="ECO:0000259" key="26">
    <source>
        <dbReference type="PROSITE" id="PS50240"/>
    </source>
</evidence>